<dbReference type="GO" id="GO:0008173">
    <property type="term" value="F:RNA methyltransferase activity"/>
    <property type="evidence" value="ECO:0007669"/>
    <property type="project" value="InterPro"/>
</dbReference>
<dbReference type="SUPFAM" id="SSF75217">
    <property type="entry name" value="alpha/beta knot"/>
    <property type="match status" value="1"/>
</dbReference>
<dbReference type="InterPro" id="IPR029064">
    <property type="entry name" value="Ribosomal_eL30-like_sf"/>
</dbReference>
<dbReference type="InterPro" id="IPR029026">
    <property type="entry name" value="tRNA_m1G_MTases_N"/>
</dbReference>
<keyword evidence="5" id="KW-1185">Reference proteome</keyword>
<dbReference type="Gene3D" id="3.30.1330.30">
    <property type="match status" value="1"/>
</dbReference>
<evidence type="ECO:0000256" key="3">
    <source>
        <dbReference type="ARBA" id="ARBA00022679"/>
    </source>
</evidence>
<keyword evidence="2 4" id="KW-0489">Methyltransferase</keyword>
<dbReference type="GO" id="GO:0005829">
    <property type="term" value="C:cytosol"/>
    <property type="evidence" value="ECO:0007669"/>
    <property type="project" value="TreeGrafter"/>
</dbReference>
<dbReference type="InterPro" id="IPR001537">
    <property type="entry name" value="SpoU_MeTrfase"/>
</dbReference>
<gene>
    <name evidence="4" type="primary">rlmB</name>
    <name evidence="4" type="ORF">EFREU_v1c06790</name>
</gene>
<dbReference type="Proteomes" id="UP000232222">
    <property type="component" value="Chromosome"/>
</dbReference>
<evidence type="ECO:0000256" key="1">
    <source>
        <dbReference type="ARBA" id="ARBA00007228"/>
    </source>
</evidence>
<keyword evidence="3 4" id="KW-0808">Transferase</keyword>
<dbReference type="OrthoDB" id="9794400at2"/>
<accession>A0A2K8NSB2</accession>
<dbReference type="CDD" id="cd18103">
    <property type="entry name" value="SpoU-like_RlmB"/>
    <property type="match status" value="1"/>
</dbReference>
<dbReference type="PANTHER" id="PTHR46429:SF1">
    <property type="entry name" value="23S RRNA (GUANOSINE-2'-O-)-METHYLTRANSFERASE RLMB"/>
    <property type="match status" value="1"/>
</dbReference>
<reference evidence="4 5" key="1">
    <citation type="submission" date="2017-11" db="EMBL/GenBank/DDBJ databases">
        <title>Genome sequence of Entomoplasma freundtii BARC 318 (ATCC 51999).</title>
        <authorList>
            <person name="Lo W.-S."/>
            <person name="Gasparich G.E."/>
            <person name="Kuo C.-H."/>
        </authorList>
    </citation>
    <scope>NUCLEOTIDE SEQUENCE [LARGE SCALE GENOMIC DNA]</scope>
    <source>
        <strain evidence="4 5">BARC 318</strain>
    </source>
</reference>
<proteinExistence type="inferred from homology"/>
<dbReference type="GO" id="GO:0032259">
    <property type="term" value="P:methylation"/>
    <property type="evidence" value="ECO:0007669"/>
    <property type="project" value="UniProtKB-KW"/>
</dbReference>
<evidence type="ECO:0000256" key="2">
    <source>
        <dbReference type="ARBA" id="ARBA00022603"/>
    </source>
</evidence>
<dbReference type="Gene3D" id="3.40.1280.10">
    <property type="match status" value="1"/>
</dbReference>
<protein>
    <submittedName>
        <fullName evidence="4">23S rRNA (Guanosine2251-2'-O)-methyltransferase</fullName>
    </submittedName>
</protein>
<dbReference type="Pfam" id="PF08032">
    <property type="entry name" value="SpoU_sub_bind"/>
    <property type="match status" value="1"/>
</dbReference>
<organism evidence="4 5">
    <name type="scientific">Entomoplasma freundtii</name>
    <dbReference type="NCBI Taxonomy" id="74700"/>
    <lineage>
        <taxon>Bacteria</taxon>
        <taxon>Bacillati</taxon>
        <taxon>Mycoplasmatota</taxon>
        <taxon>Mollicutes</taxon>
        <taxon>Entomoplasmatales</taxon>
        <taxon>Entomoplasmataceae</taxon>
        <taxon>Entomoplasma</taxon>
    </lineage>
</organism>
<dbReference type="InterPro" id="IPR029028">
    <property type="entry name" value="Alpha/beta_knot_MTases"/>
</dbReference>
<evidence type="ECO:0000313" key="4">
    <source>
        <dbReference type="EMBL" id="ATZ16699.1"/>
    </source>
</evidence>
<dbReference type="InterPro" id="IPR013123">
    <property type="entry name" value="SpoU_subst-bd"/>
</dbReference>
<sequence>MAMNLIYGNQPVQDFLLKRPQLIRKIWTKDPEVWLARIQKTGRKITVNKLNPIELGKLAGKEANHQGVVAEIQEFQYFPAIELWKQLPQRDKDLVLVLDQIHDPHNFGAIIRSACLFGVQNIIMLNRHQVEVTPTVVKTSAGTAFDVKITKVANLYQALETLKENGYWIYASNLNQEAQDLRNVDFAAKTVLVVGNEGDGIRPLLTKASDFNVYIPIRPEIDSLNVSTATAIMLFAIATQLKLV</sequence>
<dbReference type="GO" id="GO:0006396">
    <property type="term" value="P:RNA processing"/>
    <property type="evidence" value="ECO:0007669"/>
    <property type="project" value="InterPro"/>
</dbReference>
<dbReference type="GO" id="GO:0003723">
    <property type="term" value="F:RNA binding"/>
    <property type="evidence" value="ECO:0007669"/>
    <property type="project" value="InterPro"/>
</dbReference>
<evidence type="ECO:0000313" key="5">
    <source>
        <dbReference type="Proteomes" id="UP000232222"/>
    </source>
</evidence>
<dbReference type="AlphaFoldDB" id="A0A2K8NSB2"/>
<name>A0A2K8NSB2_9MOLU</name>
<dbReference type="EMBL" id="CP024962">
    <property type="protein sequence ID" value="ATZ16699.1"/>
    <property type="molecule type" value="Genomic_DNA"/>
</dbReference>
<comment type="similarity">
    <text evidence="1">Belongs to the class IV-like SAM-binding methyltransferase superfamily. RNA methyltransferase TrmH family.</text>
</comment>
<dbReference type="KEGG" id="efr:EFREU_v1c06790"/>
<dbReference type="PANTHER" id="PTHR46429">
    <property type="entry name" value="23S RRNA (GUANOSINE-2'-O-)-METHYLTRANSFERASE RLMB"/>
    <property type="match status" value="1"/>
</dbReference>
<dbReference type="SMART" id="SM00967">
    <property type="entry name" value="SpoU_sub_bind"/>
    <property type="match status" value="1"/>
</dbReference>
<dbReference type="NCBIfam" id="TIGR00186">
    <property type="entry name" value="rRNA_methyl_3"/>
    <property type="match status" value="1"/>
</dbReference>
<dbReference type="Pfam" id="PF00588">
    <property type="entry name" value="SpoU_methylase"/>
    <property type="match status" value="1"/>
</dbReference>
<dbReference type="RefSeq" id="WP_100609778.1">
    <property type="nucleotide sequence ID" value="NZ_CP024962.1"/>
</dbReference>
<dbReference type="InterPro" id="IPR004441">
    <property type="entry name" value="rRNA_MeTrfase_TrmH"/>
</dbReference>
<dbReference type="SUPFAM" id="SSF55315">
    <property type="entry name" value="L30e-like"/>
    <property type="match status" value="1"/>
</dbReference>